<dbReference type="Proteomes" id="UP000322622">
    <property type="component" value="Chromosome"/>
</dbReference>
<feature type="transmembrane region" description="Helical" evidence="7">
    <location>
        <begin position="12"/>
        <end position="32"/>
    </location>
</feature>
<feature type="transmembrane region" description="Helical" evidence="7">
    <location>
        <begin position="101"/>
        <end position="122"/>
    </location>
</feature>
<protein>
    <submittedName>
        <fullName evidence="9 10">Sugar transferase</fullName>
        <ecNumber evidence="10">2.-.-.-</ecNumber>
    </submittedName>
</protein>
<feature type="transmembrane region" description="Helical" evidence="7">
    <location>
        <begin position="69"/>
        <end position="89"/>
    </location>
</feature>
<keyword evidence="5 7" id="KW-1133">Transmembrane helix</keyword>
<comment type="similarity">
    <text evidence="2">Belongs to the bacterial sugar transferase family.</text>
</comment>
<evidence type="ECO:0000313" key="10">
    <source>
        <dbReference type="EMBL" id="RSI57137.1"/>
    </source>
</evidence>
<dbReference type="AlphaFoldDB" id="A0A0F3HH25"/>
<dbReference type="EMBL" id="CP040804">
    <property type="protein sequence ID" value="QEM32641.1"/>
    <property type="molecule type" value="Genomic_DNA"/>
</dbReference>
<evidence type="ECO:0000313" key="11">
    <source>
        <dbReference type="Proteomes" id="UP000273998"/>
    </source>
</evidence>
<organism evidence="10 11">
    <name type="scientific">Streptococcus salivarius</name>
    <dbReference type="NCBI Taxonomy" id="1304"/>
    <lineage>
        <taxon>Bacteria</taxon>
        <taxon>Bacillati</taxon>
        <taxon>Bacillota</taxon>
        <taxon>Bacilli</taxon>
        <taxon>Lactobacillales</taxon>
        <taxon>Streptococcaceae</taxon>
        <taxon>Streptococcus</taxon>
    </lineage>
</organism>
<evidence type="ECO:0000256" key="2">
    <source>
        <dbReference type="ARBA" id="ARBA00006464"/>
    </source>
</evidence>
<evidence type="ECO:0000256" key="6">
    <source>
        <dbReference type="ARBA" id="ARBA00023136"/>
    </source>
</evidence>
<evidence type="ECO:0000313" key="9">
    <source>
        <dbReference type="EMBL" id="QEM32641.1"/>
    </source>
</evidence>
<proteinExistence type="inferred from homology"/>
<evidence type="ECO:0000259" key="8">
    <source>
        <dbReference type="Pfam" id="PF02397"/>
    </source>
</evidence>
<dbReference type="InterPro" id="IPR017475">
    <property type="entry name" value="EPS_sugar_tfrase"/>
</dbReference>
<dbReference type="NCBIfam" id="TIGR03025">
    <property type="entry name" value="EPS_sugtrans"/>
    <property type="match status" value="1"/>
</dbReference>
<accession>A0A0F3HH25</accession>
<dbReference type="GO" id="GO:0016020">
    <property type="term" value="C:membrane"/>
    <property type="evidence" value="ECO:0007669"/>
    <property type="project" value="UniProtKB-SubCell"/>
</dbReference>
<dbReference type="RefSeq" id="WP_014633183.1">
    <property type="nucleotide sequence ID" value="NZ_CAXOQD010000018.1"/>
</dbReference>
<evidence type="ECO:0000313" key="12">
    <source>
        <dbReference type="Proteomes" id="UP000322622"/>
    </source>
</evidence>
<feature type="transmembrane region" description="Helical" evidence="7">
    <location>
        <begin position="264"/>
        <end position="288"/>
    </location>
</feature>
<dbReference type="Pfam" id="PF13727">
    <property type="entry name" value="CoA_binding_3"/>
    <property type="match status" value="1"/>
</dbReference>
<reference evidence="10 11" key="1">
    <citation type="submission" date="2018-11" db="EMBL/GenBank/DDBJ databases">
        <title>Species Designations Belie Phenotypic and Genotypic Heterogeneity in Oral Streptococci.</title>
        <authorList>
            <person name="Velsko I."/>
        </authorList>
    </citation>
    <scope>NUCLEOTIDE SEQUENCE [LARGE SCALE GENOMIC DNA]</scope>
    <source>
        <strain evidence="10 11">BCC42</strain>
    </source>
</reference>
<dbReference type="Proteomes" id="UP000273998">
    <property type="component" value="Unassembled WGS sequence"/>
</dbReference>
<evidence type="ECO:0000256" key="7">
    <source>
        <dbReference type="SAM" id="Phobius"/>
    </source>
</evidence>
<dbReference type="Pfam" id="PF02397">
    <property type="entry name" value="Bac_transf"/>
    <property type="match status" value="1"/>
</dbReference>
<sequence>MKEKQDIRRFEIGMVQLIVVAFVAWGVSKIPYSEIGKSSIVLLAVIHMLTYYLSNYHNNLKYRGYLQEFVATFKYSLLFVLIATFISFFSDGGFSISRRGLLFFVVLNALFLYITNTCLKIFRSSIYTRRKANKNILLITDRARLDTVLSRMRDNMDGKITAVCVLDDPNFSDPILKTLSKENLTEYATHSVVDEVFVNLPSEKYKIWDFISSFELMGIPVSININVIEFLSESEKRLQQLGPFNVITFSAQFYSYVDVLAKRLLDIVGSLVGLVICGVAGVFLYPLIRKDGGPAIFVQNRVGQNGRIFRFYKFRSMRVDAEEIKKQLMDKNQMKGGMFKIDNDPRITKIGHFIRRTSLDELPQFWNVLKGDMSLVGTRPPTVDEYEKYTPEQKRRLSFKPGITGLWQVSGRSEITDFDEVVKLDVAYMDGWTIWRDIQILLKTIKVVVMKDGAK</sequence>
<evidence type="ECO:0000256" key="4">
    <source>
        <dbReference type="ARBA" id="ARBA00022692"/>
    </source>
</evidence>
<keyword evidence="6 7" id="KW-0472">Membrane</keyword>
<gene>
    <name evidence="10" type="primary">epsL</name>
    <name evidence="10" type="ORF">D8867_06495</name>
    <name evidence="9" type="ORF">FHI56_06960</name>
</gene>
<evidence type="ECO:0000256" key="3">
    <source>
        <dbReference type="ARBA" id="ARBA00022679"/>
    </source>
</evidence>
<dbReference type="PANTHER" id="PTHR30576">
    <property type="entry name" value="COLANIC BIOSYNTHESIS UDP-GLUCOSE LIPID CARRIER TRANSFERASE"/>
    <property type="match status" value="1"/>
</dbReference>
<reference evidence="9 12" key="2">
    <citation type="submission" date="2019-06" db="EMBL/GenBank/DDBJ databases">
        <title>Complete genome sequence of Streptococcus salivarius LAB813.</title>
        <authorList>
            <person name="Levesque C.M."/>
            <person name="Gong S.-G."/>
            <person name="Dufour D."/>
            <person name="Barbour A."/>
        </authorList>
    </citation>
    <scope>NUCLEOTIDE SEQUENCE [LARGE SCALE GENOMIC DNA]</scope>
    <source>
        <strain evidence="9 12">LAB813</strain>
    </source>
</reference>
<evidence type="ECO:0000256" key="1">
    <source>
        <dbReference type="ARBA" id="ARBA00004141"/>
    </source>
</evidence>
<dbReference type="PANTHER" id="PTHR30576:SF10">
    <property type="entry name" value="SLL5057 PROTEIN"/>
    <property type="match status" value="1"/>
</dbReference>
<dbReference type="GO" id="GO:0016780">
    <property type="term" value="F:phosphotransferase activity, for other substituted phosphate groups"/>
    <property type="evidence" value="ECO:0007669"/>
    <property type="project" value="TreeGrafter"/>
</dbReference>
<dbReference type="EC" id="2.-.-.-" evidence="10"/>
<dbReference type="InterPro" id="IPR003362">
    <property type="entry name" value="Bact_transf"/>
</dbReference>
<feature type="transmembrane region" description="Helical" evidence="7">
    <location>
        <begin position="38"/>
        <end position="57"/>
    </location>
</feature>
<feature type="domain" description="Bacterial sugar transferase" evidence="8">
    <location>
        <begin position="262"/>
        <end position="449"/>
    </location>
</feature>
<keyword evidence="4 7" id="KW-0812">Transmembrane</keyword>
<evidence type="ECO:0000256" key="5">
    <source>
        <dbReference type="ARBA" id="ARBA00022989"/>
    </source>
</evidence>
<name>A0A0F3HH25_STRSL</name>
<keyword evidence="3 10" id="KW-0808">Transferase</keyword>
<dbReference type="EMBL" id="RJNF01000015">
    <property type="protein sequence ID" value="RSI57137.1"/>
    <property type="molecule type" value="Genomic_DNA"/>
</dbReference>
<comment type="subcellular location">
    <subcellularLocation>
        <location evidence="1">Membrane</location>
        <topology evidence="1">Multi-pass membrane protein</topology>
    </subcellularLocation>
</comment>